<name>A0A646NW70_9PSED</name>
<comment type="caution">
    <text evidence="2">The sequence shown here is derived from an EMBL/GenBank/DDBJ whole genome shotgun (WGS) entry which is preliminary data.</text>
</comment>
<accession>A0A646NW70</accession>
<feature type="transmembrane region" description="Helical" evidence="1">
    <location>
        <begin position="92"/>
        <end position="110"/>
    </location>
</feature>
<evidence type="ECO:0000313" key="2">
    <source>
        <dbReference type="EMBL" id="MRJ20164.1"/>
    </source>
</evidence>
<keyword evidence="1" id="KW-0812">Transmembrane</keyword>
<dbReference type="RefSeq" id="WP_034120527.1">
    <property type="nucleotide sequence ID" value="NZ_VOIX01000003.1"/>
</dbReference>
<reference evidence="2 3" key="1">
    <citation type="submission" date="2019-08" db="EMBL/GenBank/DDBJ databases">
        <title>Pseudomonas haemolytica sp. nov. isolated from raw milk and skim milk concentrate.</title>
        <authorList>
            <person name="Hofmann K."/>
            <person name="Huptas C."/>
            <person name="Doll E."/>
            <person name="Scherer S."/>
            <person name="Wenning M."/>
        </authorList>
    </citation>
    <scope>NUCLEOTIDE SEQUENCE [LARGE SCALE GENOMIC DNA]</scope>
    <source>
        <strain evidence="2 3">DSM 108988</strain>
    </source>
</reference>
<evidence type="ECO:0000313" key="3">
    <source>
        <dbReference type="Proteomes" id="UP000432048"/>
    </source>
</evidence>
<proteinExistence type="predicted"/>
<dbReference type="Proteomes" id="UP000432048">
    <property type="component" value="Unassembled WGS sequence"/>
</dbReference>
<feature type="transmembrane region" description="Helical" evidence="1">
    <location>
        <begin position="35"/>
        <end position="55"/>
    </location>
</feature>
<sequence length="168" mass="19140">MNNQDEHKSRYCSANFIQDPWQLFKRYMPVIGGDALAGCFSIALTAILTVLTYLSTYPIGFATKTSLFSAMGLGAVFAIAKAEVLYGRINWVWINVGIYLTCLLISLPTITYAPNIYIYVMAALSPLFGLLMLNSKRCRELRQKSVEIRQQRQAIVTTLKQQGRWKWW</sequence>
<keyword evidence="1" id="KW-0472">Membrane</keyword>
<feature type="transmembrane region" description="Helical" evidence="1">
    <location>
        <begin position="116"/>
        <end position="134"/>
    </location>
</feature>
<organism evidence="2 3">
    <name type="scientific">Pseudomonas haemolytica</name>
    <dbReference type="NCBI Taxonomy" id="2600065"/>
    <lineage>
        <taxon>Bacteria</taxon>
        <taxon>Pseudomonadati</taxon>
        <taxon>Pseudomonadota</taxon>
        <taxon>Gammaproteobacteria</taxon>
        <taxon>Pseudomonadales</taxon>
        <taxon>Pseudomonadaceae</taxon>
        <taxon>Pseudomonas</taxon>
    </lineage>
</organism>
<gene>
    <name evidence="2" type="ORF">FRT60_07395</name>
</gene>
<protein>
    <submittedName>
        <fullName evidence="2">Uncharacterized protein</fullName>
    </submittedName>
</protein>
<dbReference type="EMBL" id="VOIX01000003">
    <property type="protein sequence ID" value="MRJ20164.1"/>
    <property type="molecule type" value="Genomic_DNA"/>
</dbReference>
<evidence type="ECO:0000256" key="1">
    <source>
        <dbReference type="SAM" id="Phobius"/>
    </source>
</evidence>
<feature type="transmembrane region" description="Helical" evidence="1">
    <location>
        <begin position="61"/>
        <end position="80"/>
    </location>
</feature>
<dbReference type="SUPFAM" id="SSF103473">
    <property type="entry name" value="MFS general substrate transporter"/>
    <property type="match status" value="1"/>
</dbReference>
<keyword evidence="1" id="KW-1133">Transmembrane helix</keyword>
<dbReference type="AlphaFoldDB" id="A0A646NW70"/>
<dbReference type="InterPro" id="IPR036259">
    <property type="entry name" value="MFS_trans_sf"/>
</dbReference>